<feature type="compositionally biased region" description="Basic and acidic residues" evidence="1">
    <location>
        <begin position="364"/>
        <end position="378"/>
    </location>
</feature>
<feature type="compositionally biased region" description="Basic and acidic residues" evidence="1">
    <location>
        <begin position="141"/>
        <end position="152"/>
    </location>
</feature>
<organism evidence="2 3">
    <name type="scientific">Colletotrichum incanum</name>
    <name type="common">Soybean anthracnose fungus</name>
    <dbReference type="NCBI Taxonomy" id="1573173"/>
    <lineage>
        <taxon>Eukaryota</taxon>
        <taxon>Fungi</taxon>
        <taxon>Dikarya</taxon>
        <taxon>Ascomycota</taxon>
        <taxon>Pezizomycotina</taxon>
        <taxon>Sordariomycetes</taxon>
        <taxon>Hypocreomycetidae</taxon>
        <taxon>Glomerellales</taxon>
        <taxon>Glomerellaceae</taxon>
        <taxon>Colletotrichum</taxon>
        <taxon>Colletotrichum spaethianum species complex</taxon>
    </lineage>
</organism>
<gene>
    <name evidence="2" type="ORF">CI238_09981</name>
</gene>
<name>A0A161W4M9_COLIC</name>
<feature type="compositionally biased region" description="Low complexity" evidence="1">
    <location>
        <begin position="405"/>
        <end position="422"/>
    </location>
</feature>
<feature type="compositionally biased region" description="Basic and acidic residues" evidence="1">
    <location>
        <begin position="466"/>
        <end position="477"/>
    </location>
</feature>
<feature type="compositionally biased region" description="Low complexity" evidence="1">
    <location>
        <begin position="325"/>
        <end position="340"/>
    </location>
</feature>
<feature type="compositionally biased region" description="Low complexity" evidence="1">
    <location>
        <begin position="172"/>
        <end position="189"/>
    </location>
</feature>
<evidence type="ECO:0000313" key="2">
    <source>
        <dbReference type="EMBL" id="KZL66183.1"/>
    </source>
</evidence>
<feature type="compositionally biased region" description="Basic and acidic residues" evidence="1">
    <location>
        <begin position="308"/>
        <end position="317"/>
    </location>
</feature>
<proteinExistence type="predicted"/>
<evidence type="ECO:0000313" key="3">
    <source>
        <dbReference type="Proteomes" id="UP000076584"/>
    </source>
</evidence>
<feature type="compositionally biased region" description="Low complexity" evidence="1">
    <location>
        <begin position="493"/>
        <end position="515"/>
    </location>
</feature>
<comment type="caution">
    <text evidence="2">The sequence shown here is derived from an EMBL/GenBank/DDBJ whole genome shotgun (WGS) entry which is preliminary data.</text>
</comment>
<dbReference type="EMBL" id="LFIW01002587">
    <property type="protein sequence ID" value="KZL66183.1"/>
    <property type="molecule type" value="Genomic_DNA"/>
</dbReference>
<feature type="compositionally biased region" description="Basic and acidic residues" evidence="1">
    <location>
        <begin position="11"/>
        <end position="24"/>
    </location>
</feature>
<dbReference type="STRING" id="1573173.A0A161W4M9"/>
<reference evidence="2 3" key="1">
    <citation type="submission" date="2015-06" db="EMBL/GenBank/DDBJ databases">
        <title>Survival trade-offs in plant roots during colonization by closely related pathogenic and mutualistic fungi.</title>
        <authorList>
            <person name="Hacquard S."/>
            <person name="Kracher B."/>
            <person name="Hiruma K."/>
            <person name="Weinman A."/>
            <person name="Muench P."/>
            <person name="Garrido Oter R."/>
            <person name="Ver Loren van Themaat E."/>
            <person name="Dallerey J.-F."/>
            <person name="Damm U."/>
            <person name="Henrissat B."/>
            <person name="Lespinet O."/>
            <person name="Thon M."/>
            <person name="Kemen E."/>
            <person name="McHardy A.C."/>
            <person name="Schulze-Lefert P."/>
            <person name="O'Connell R.J."/>
        </authorList>
    </citation>
    <scope>NUCLEOTIDE SEQUENCE [LARGE SCALE GENOMIC DNA]</scope>
    <source>
        <strain evidence="2 3">MAFF 238704</strain>
    </source>
</reference>
<feature type="compositionally biased region" description="Low complexity" evidence="1">
    <location>
        <begin position="249"/>
        <end position="270"/>
    </location>
</feature>
<feature type="compositionally biased region" description="Basic and acidic residues" evidence="1">
    <location>
        <begin position="238"/>
        <end position="248"/>
    </location>
</feature>
<accession>A0A161W4M9</accession>
<keyword evidence="3" id="KW-1185">Reference proteome</keyword>
<sequence length="588" mass="61494">MSAVKNLRAMFEQKADTSPPDRGRSPGLSSNGTETPPPPARPLSKIRTSFVAIEKDGRMGLRRDPSNESSRSLSQRRLSSHTEGEASVSGLSDKTMATEDTSAGYKTNVVGSPIPESPRRPDTDKPTNGATPRNLGALTDHPSHNPDKHIDVETPTPELLPGDPTQKSPETTAANGAAAAKAPNTGAPKDSTKTAKKVPAKLAPPATITRAKTPTRSPVAAKTPTMGTAGSKLSAPKPQHDTSKKTPEKTATATPKSGAKPAGANKKPAPVQVSPGGTGFVKPKVKSPTKPVKLPASLMAPTAASVSKVKEAPRETLSRASGNQGRPASRASATGAAAAPKTLKRQNSVINRARPSIGPPPKKPLQDHPVTKKDKEVDESFLARMMRPTASSSSKLTEKAPVTPPRSRSARPSSGKKSSASRSPKRALSRPAGARTGSPFAKKEAPIKQVAPETAKVETAEAAVELAEKAEAPRTPEAKAPVTPEPIVEEIVAESSSAQEAEVTEETAAASPELEAVVEERAEEPELDILAQQTVELSLKDEEAEDHELKSPDEFEELLADEKEAAEDKVEAAPASSDAATEVKTETA</sequence>
<feature type="region of interest" description="Disordered" evidence="1">
    <location>
        <begin position="564"/>
        <end position="588"/>
    </location>
</feature>
<evidence type="ECO:0000256" key="1">
    <source>
        <dbReference type="SAM" id="MobiDB-lite"/>
    </source>
</evidence>
<protein>
    <submittedName>
        <fullName evidence="2">Uncharacterized protein</fullName>
    </submittedName>
</protein>
<dbReference type="AlphaFoldDB" id="A0A161W4M9"/>
<dbReference type="OrthoDB" id="3600083at2759"/>
<feature type="region of interest" description="Disordered" evidence="1">
    <location>
        <begin position="1"/>
        <end position="530"/>
    </location>
</feature>
<dbReference type="Proteomes" id="UP000076584">
    <property type="component" value="Unassembled WGS sequence"/>
</dbReference>
<feature type="compositionally biased region" description="Basic and acidic residues" evidence="1">
    <location>
        <begin position="53"/>
        <end position="66"/>
    </location>
</feature>